<proteinExistence type="predicted"/>
<dbReference type="GO" id="GO:0046872">
    <property type="term" value="F:metal ion binding"/>
    <property type="evidence" value="ECO:0007669"/>
    <property type="project" value="UniProtKB-KW"/>
</dbReference>
<evidence type="ECO:0000313" key="4">
    <source>
        <dbReference type="EMBL" id="RIA81979.1"/>
    </source>
</evidence>
<dbReference type="GO" id="GO:0004674">
    <property type="term" value="F:protein serine/threonine kinase activity"/>
    <property type="evidence" value="ECO:0007669"/>
    <property type="project" value="TreeGrafter"/>
</dbReference>
<keyword evidence="2" id="KW-0460">Magnesium</keyword>
<feature type="domain" description="Protein kinase" evidence="3">
    <location>
        <begin position="108"/>
        <end position="390"/>
    </location>
</feature>
<keyword evidence="2" id="KW-0479">Metal-binding</keyword>
<evidence type="ECO:0000313" key="5">
    <source>
        <dbReference type="Proteomes" id="UP000265703"/>
    </source>
</evidence>
<feature type="active site" description="Proton acceptor" evidence="1">
    <location>
        <position position="247"/>
    </location>
</feature>
<dbReference type="InterPro" id="IPR011009">
    <property type="entry name" value="Kinase-like_dom_sf"/>
</dbReference>
<dbReference type="OrthoDB" id="2405765at2759"/>
<evidence type="ECO:0000256" key="1">
    <source>
        <dbReference type="PIRSR" id="PIRSR000615-1"/>
    </source>
</evidence>
<dbReference type="Gene3D" id="1.10.510.10">
    <property type="entry name" value="Transferase(Phosphotransferase) domain 1"/>
    <property type="match status" value="1"/>
</dbReference>
<name>A0A397SAU3_9GLOM</name>
<dbReference type="GO" id="GO:0005524">
    <property type="term" value="F:ATP binding"/>
    <property type="evidence" value="ECO:0007669"/>
    <property type="project" value="InterPro"/>
</dbReference>
<evidence type="ECO:0000259" key="3">
    <source>
        <dbReference type="PROSITE" id="PS50011"/>
    </source>
</evidence>
<keyword evidence="4" id="KW-0418">Kinase</keyword>
<dbReference type="PRINTS" id="PR00109">
    <property type="entry name" value="TYRKINASE"/>
</dbReference>
<dbReference type="SUPFAM" id="SSF56112">
    <property type="entry name" value="Protein kinase-like (PK-like)"/>
    <property type="match status" value="1"/>
</dbReference>
<dbReference type="InterPro" id="IPR051681">
    <property type="entry name" value="Ser/Thr_Kinases-Pseudokinases"/>
</dbReference>
<feature type="binding site" evidence="2">
    <location>
        <position position="269"/>
    </location>
    <ligand>
        <name>Mg(2+)</name>
        <dbReference type="ChEBI" id="CHEBI:18420"/>
    </ligand>
</feature>
<comment type="caution">
    <text evidence="4">The sequence shown here is derived from an EMBL/GenBank/DDBJ whole genome shotgun (WGS) entry which is preliminary data.</text>
</comment>
<dbReference type="PANTHER" id="PTHR44329">
    <property type="entry name" value="SERINE/THREONINE-PROTEIN KINASE TNNI3K-RELATED"/>
    <property type="match status" value="1"/>
</dbReference>
<dbReference type="Proteomes" id="UP000265703">
    <property type="component" value="Unassembled WGS sequence"/>
</dbReference>
<dbReference type="PROSITE" id="PS50011">
    <property type="entry name" value="PROTEIN_KINASE_DOM"/>
    <property type="match status" value="1"/>
</dbReference>
<evidence type="ECO:0000256" key="2">
    <source>
        <dbReference type="PIRSR" id="PIRSR000615-3"/>
    </source>
</evidence>
<accession>A0A397SAU3</accession>
<organism evidence="4 5">
    <name type="scientific">Glomus cerebriforme</name>
    <dbReference type="NCBI Taxonomy" id="658196"/>
    <lineage>
        <taxon>Eukaryota</taxon>
        <taxon>Fungi</taxon>
        <taxon>Fungi incertae sedis</taxon>
        <taxon>Mucoromycota</taxon>
        <taxon>Glomeromycotina</taxon>
        <taxon>Glomeromycetes</taxon>
        <taxon>Glomerales</taxon>
        <taxon>Glomeraceae</taxon>
        <taxon>Glomus</taxon>
    </lineage>
</organism>
<dbReference type="AlphaFoldDB" id="A0A397SAU3"/>
<dbReference type="InterPro" id="IPR001245">
    <property type="entry name" value="Ser-Thr/Tyr_kinase_cat_dom"/>
</dbReference>
<protein>
    <submittedName>
        <fullName evidence="4">Kinase-like domain-containing protein</fullName>
    </submittedName>
</protein>
<dbReference type="EMBL" id="QKYT01000720">
    <property type="protein sequence ID" value="RIA81979.1"/>
    <property type="molecule type" value="Genomic_DNA"/>
</dbReference>
<keyword evidence="4" id="KW-0808">Transferase</keyword>
<gene>
    <name evidence="4" type="ORF">C1645_789227</name>
</gene>
<feature type="binding site" evidence="2">
    <location>
        <position position="252"/>
    </location>
    <ligand>
        <name>Mg(2+)</name>
        <dbReference type="ChEBI" id="CHEBI:18420"/>
    </ligand>
</feature>
<keyword evidence="5" id="KW-1185">Reference proteome</keyword>
<dbReference type="InterPro" id="IPR000719">
    <property type="entry name" value="Prot_kinase_dom"/>
</dbReference>
<sequence>MNSITAGILPTSLNLPITLTPNYVESPESSPIQYYSSEEEPDVDYLCPKCTNPRINDRWCKHCESKRLSEEFQNWTSNNEILDEFIRDTQRNATKNQDYLVWIDYDKLEGITYLDRGGFSDVYYGVWVDGPERKFVKDEGGNWILQAKTPVALKCLHNSEKLTLEFLNELKAYYKCRKGSVLRCYGITQHKTTKNYILVMKFASEGDLRHFLSHYNSTLTWGSKLRMLKDIALGLEEIHSMKLIHRDFHSGNILHTKLSDGTIRTFVTDLGLCRPVNQTLKNISEKRDVYGVMPYIAPEILRRTHDYSVSSDIYSFGMIMWEILHGKPPFNDVPHDVYLAIRICEGLRPKIEKKGVPKWYISLMIKCWDKDPLKRPDTFEVRKIIANSYLKERHCDDVNTTNIPHQVRKVKRLSRISSHPQAVFTSRLLNYSNLPQPRDVPDISEYSSCFSSNCEEQDVEDNKIKKIEESEEFKYVTRAFDETLSFEDDLDVLANKDANKRKISSNQEIKN</sequence>
<dbReference type="Pfam" id="PF07714">
    <property type="entry name" value="PK_Tyr_Ser-Thr"/>
    <property type="match status" value="1"/>
</dbReference>
<reference evidence="4 5" key="1">
    <citation type="submission" date="2018-06" db="EMBL/GenBank/DDBJ databases">
        <title>Comparative genomics reveals the genomic features of Rhizophagus irregularis, R. cerebriforme, R. diaphanum and Gigaspora rosea, and their symbiotic lifestyle signature.</title>
        <authorList>
            <person name="Morin E."/>
            <person name="San Clemente H."/>
            <person name="Chen E.C.H."/>
            <person name="De La Providencia I."/>
            <person name="Hainaut M."/>
            <person name="Kuo A."/>
            <person name="Kohler A."/>
            <person name="Murat C."/>
            <person name="Tang N."/>
            <person name="Roy S."/>
            <person name="Loubradou J."/>
            <person name="Henrissat B."/>
            <person name="Grigoriev I.V."/>
            <person name="Corradi N."/>
            <person name="Roux C."/>
            <person name="Martin F.M."/>
        </authorList>
    </citation>
    <scope>NUCLEOTIDE SEQUENCE [LARGE SCALE GENOMIC DNA]</scope>
    <source>
        <strain evidence="4 5">DAOM 227022</strain>
    </source>
</reference>